<dbReference type="AlphaFoldDB" id="A0A9Q5Z9W2"/>
<dbReference type="RefSeq" id="WP_099070414.1">
    <property type="nucleotide sequence ID" value="NZ_LAHD01000065.1"/>
</dbReference>
<evidence type="ECO:0000313" key="1">
    <source>
        <dbReference type="EMBL" id="PHK01771.1"/>
    </source>
</evidence>
<dbReference type="EMBL" id="LAHD01000065">
    <property type="protein sequence ID" value="PHK01771.1"/>
    <property type="molecule type" value="Genomic_DNA"/>
</dbReference>
<gene>
    <name evidence="1" type="ORF">VF08_21160</name>
</gene>
<sequence length="63" mass="6787">MTLDKTTSKATYYVCEGSADAGLTKVTPTNDPQEALSIAQASKEKVHWVSTVNPLTEDVDNES</sequence>
<evidence type="ECO:0000313" key="2">
    <source>
        <dbReference type="Proteomes" id="UP000222310"/>
    </source>
</evidence>
<dbReference type="GeneID" id="57094651"/>
<accession>A0A9Q5Z9W2</accession>
<reference evidence="1 2" key="1">
    <citation type="submission" date="2015-02" db="EMBL/GenBank/DDBJ databases">
        <title>Nostoc linckia genome annotation.</title>
        <authorList>
            <person name="Zhou Z."/>
        </authorList>
    </citation>
    <scope>NUCLEOTIDE SEQUENCE [LARGE SCALE GENOMIC DNA]</scope>
    <source>
        <strain evidence="2">z8</strain>
    </source>
</reference>
<organism evidence="1 2">
    <name type="scientific">Nostoc linckia z8</name>
    <dbReference type="NCBI Taxonomy" id="1628746"/>
    <lineage>
        <taxon>Bacteria</taxon>
        <taxon>Bacillati</taxon>
        <taxon>Cyanobacteriota</taxon>
        <taxon>Cyanophyceae</taxon>
        <taxon>Nostocales</taxon>
        <taxon>Nostocaceae</taxon>
        <taxon>Nostoc</taxon>
    </lineage>
</organism>
<name>A0A9Q5Z9W2_NOSLI</name>
<protein>
    <submittedName>
        <fullName evidence="1">Uncharacterized protein</fullName>
    </submittedName>
</protein>
<dbReference type="Proteomes" id="UP000222310">
    <property type="component" value="Unassembled WGS sequence"/>
</dbReference>
<proteinExistence type="predicted"/>
<comment type="caution">
    <text evidence="1">The sequence shown here is derived from an EMBL/GenBank/DDBJ whole genome shotgun (WGS) entry which is preliminary data.</text>
</comment>